<proteinExistence type="predicted"/>
<evidence type="ECO:0000256" key="1">
    <source>
        <dbReference type="SAM" id="Phobius"/>
    </source>
</evidence>
<keyword evidence="1" id="KW-0472">Membrane</keyword>
<dbReference type="EMBL" id="ABIY02000033">
    <property type="protein sequence ID" value="EDV02621.1"/>
    <property type="molecule type" value="Genomic_DNA"/>
</dbReference>
<evidence type="ECO:0000313" key="2">
    <source>
        <dbReference type="EMBL" id="EDV02621.1"/>
    </source>
</evidence>
<reference evidence="2 3" key="1">
    <citation type="submission" date="2008-04" db="EMBL/GenBank/DDBJ databases">
        <title>Draft genome sequence of Bacteroides coprocola (DSM 17136).</title>
        <authorList>
            <person name="Sudarsanam P."/>
            <person name="Ley R."/>
            <person name="Guruge J."/>
            <person name="Turnbaugh P.J."/>
            <person name="Mahowald M."/>
            <person name="Liep D."/>
            <person name="Gordon J."/>
        </authorList>
    </citation>
    <scope>NUCLEOTIDE SEQUENCE [LARGE SCALE GENOMIC DNA]</scope>
    <source>
        <strain evidence="2 3">DSM 17136</strain>
    </source>
</reference>
<dbReference type="AlphaFoldDB" id="B3JEL2"/>
<accession>B3JEL2</accession>
<keyword evidence="1" id="KW-1133">Transmembrane helix</keyword>
<protein>
    <submittedName>
        <fullName evidence="2">Uncharacterized protein</fullName>
    </submittedName>
</protein>
<sequence>MSYNCSRHHRVPIPNAGLSLTSAPLLPMCLKKKKGLCTIILFFLFISHSVSLSYHIIFPE</sequence>
<gene>
    <name evidence="2" type="ORF">BACCOP_00305</name>
</gene>
<organism evidence="2 3">
    <name type="scientific">Phocaeicola coprocola DSM 17136</name>
    <dbReference type="NCBI Taxonomy" id="470145"/>
    <lineage>
        <taxon>Bacteria</taxon>
        <taxon>Pseudomonadati</taxon>
        <taxon>Bacteroidota</taxon>
        <taxon>Bacteroidia</taxon>
        <taxon>Bacteroidales</taxon>
        <taxon>Bacteroidaceae</taxon>
        <taxon>Phocaeicola</taxon>
    </lineage>
</organism>
<comment type="caution">
    <text evidence="2">The sequence shown here is derived from an EMBL/GenBank/DDBJ whole genome shotgun (WGS) entry which is preliminary data.</text>
</comment>
<dbReference type="STRING" id="470145.BACCOP_00305"/>
<evidence type="ECO:0000313" key="3">
    <source>
        <dbReference type="Proteomes" id="UP000003146"/>
    </source>
</evidence>
<reference evidence="2 3" key="2">
    <citation type="submission" date="2008-04" db="EMBL/GenBank/DDBJ databases">
        <authorList>
            <person name="Fulton L."/>
            <person name="Clifton S."/>
            <person name="Fulton B."/>
            <person name="Xu J."/>
            <person name="Minx P."/>
            <person name="Pepin K.H."/>
            <person name="Johnson M."/>
            <person name="Thiruvilangam P."/>
            <person name="Bhonagiri V."/>
            <person name="Nash W.E."/>
            <person name="Mardis E.R."/>
            <person name="Wilson R.K."/>
        </authorList>
    </citation>
    <scope>NUCLEOTIDE SEQUENCE [LARGE SCALE GENOMIC DNA]</scope>
    <source>
        <strain evidence="2 3">DSM 17136</strain>
    </source>
</reference>
<name>B3JEL2_9BACT</name>
<keyword evidence="1" id="KW-0812">Transmembrane</keyword>
<dbReference type="HOGENOM" id="CLU_2931466_0_0_10"/>
<dbReference type="Proteomes" id="UP000003146">
    <property type="component" value="Unassembled WGS sequence"/>
</dbReference>
<feature type="transmembrane region" description="Helical" evidence="1">
    <location>
        <begin position="36"/>
        <end position="57"/>
    </location>
</feature>